<dbReference type="InterPro" id="IPR011051">
    <property type="entry name" value="RmlC_Cupin_sf"/>
</dbReference>
<sequence>MVKISTLSACAAIFMTGLASPLMVMPRQEDAPSSGFDSNTSQSPQLTALKHALVEAPGYGDRQGILLPNPPDASNITFTFINNTVTGNTGGTIALSTLNNFPALIGTNVAMAVGFVNPCGLNVPHSHPRANEFLTVIQGELIGGLILELNPGGFGEVVGEPSPVPGPIPQVNVTLSNYKGMLFPQGETHFQFNPTCEPALFAAAFDNSDPGRTQIARNFFSNMPDDVVLSAIGGAETIDASQLAQLRNSIPTPFAVVIEDTWREALSNLLLSYCTYDGMILRV</sequence>
<evidence type="ECO:0000256" key="2">
    <source>
        <dbReference type="ARBA" id="ARBA00007456"/>
    </source>
</evidence>
<accession>A0A8K0SFV8</accession>
<dbReference type="AlphaFoldDB" id="A0A8K0SFV8"/>
<keyword evidence="5" id="KW-0464">Manganese</keyword>
<evidence type="ECO:0000313" key="9">
    <source>
        <dbReference type="Proteomes" id="UP000813444"/>
    </source>
</evidence>
<keyword evidence="9" id="KW-1185">Reference proteome</keyword>
<dbReference type="Gene3D" id="2.60.120.10">
    <property type="entry name" value="Jelly Rolls"/>
    <property type="match status" value="1"/>
</dbReference>
<dbReference type="GO" id="GO:0005576">
    <property type="term" value="C:extracellular region"/>
    <property type="evidence" value="ECO:0007669"/>
    <property type="project" value="UniProtKB-SubCell"/>
</dbReference>
<comment type="similarity">
    <text evidence="2">Belongs to the germin family.</text>
</comment>
<dbReference type="OrthoDB" id="1921208at2759"/>
<reference evidence="8" key="1">
    <citation type="journal article" date="2021" name="Nat. Commun.">
        <title>Genetic determinants of endophytism in the Arabidopsis root mycobiome.</title>
        <authorList>
            <person name="Mesny F."/>
            <person name="Miyauchi S."/>
            <person name="Thiergart T."/>
            <person name="Pickel B."/>
            <person name="Atanasova L."/>
            <person name="Karlsson M."/>
            <person name="Huettel B."/>
            <person name="Barry K.W."/>
            <person name="Haridas S."/>
            <person name="Chen C."/>
            <person name="Bauer D."/>
            <person name="Andreopoulos W."/>
            <person name="Pangilinan J."/>
            <person name="LaButti K."/>
            <person name="Riley R."/>
            <person name="Lipzen A."/>
            <person name="Clum A."/>
            <person name="Drula E."/>
            <person name="Henrissat B."/>
            <person name="Kohler A."/>
            <person name="Grigoriev I.V."/>
            <person name="Martin F.M."/>
            <person name="Hacquard S."/>
        </authorList>
    </citation>
    <scope>NUCLEOTIDE SEQUENCE</scope>
    <source>
        <strain evidence="8">MPI-CAGE-CH-0235</strain>
    </source>
</reference>
<dbReference type="PANTHER" id="PTHR31238">
    <property type="entry name" value="GERMIN-LIKE PROTEIN SUBFAMILY 3 MEMBER 3"/>
    <property type="match status" value="1"/>
</dbReference>
<comment type="caution">
    <text evidence="8">The sequence shown here is derived from an EMBL/GenBank/DDBJ whole genome shotgun (WGS) entry which is preliminary data.</text>
</comment>
<name>A0A8K0SFV8_9HYPO</name>
<evidence type="ECO:0000313" key="8">
    <source>
        <dbReference type="EMBL" id="KAH7305181.1"/>
    </source>
</evidence>
<dbReference type="CDD" id="cd02241">
    <property type="entry name" value="cupin_OxOx"/>
    <property type="match status" value="1"/>
</dbReference>
<comment type="subcellular location">
    <subcellularLocation>
        <location evidence="1">Secreted</location>
    </subcellularLocation>
</comment>
<dbReference type="InterPro" id="IPR014710">
    <property type="entry name" value="RmlC-like_jellyroll"/>
</dbReference>
<evidence type="ECO:0000256" key="3">
    <source>
        <dbReference type="ARBA" id="ARBA00022525"/>
    </source>
</evidence>
<dbReference type="Proteomes" id="UP000813444">
    <property type="component" value="Unassembled WGS sequence"/>
</dbReference>
<evidence type="ECO:0000259" key="7">
    <source>
        <dbReference type="SMART" id="SM00835"/>
    </source>
</evidence>
<keyword evidence="3" id="KW-0964">Secreted</keyword>
<dbReference type="InterPro" id="IPR006045">
    <property type="entry name" value="Cupin_1"/>
</dbReference>
<protein>
    <submittedName>
        <fullName evidence="8">RmlC-like cupin domain-containing protein</fullName>
    </submittedName>
</protein>
<evidence type="ECO:0000256" key="6">
    <source>
        <dbReference type="SAM" id="SignalP"/>
    </source>
</evidence>
<keyword evidence="6" id="KW-0732">Signal</keyword>
<keyword evidence="4" id="KW-0479">Metal-binding</keyword>
<evidence type="ECO:0000256" key="1">
    <source>
        <dbReference type="ARBA" id="ARBA00004613"/>
    </source>
</evidence>
<gene>
    <name evidence="8" type="ORF">B0I35DRAFT_413980</name>
</gene>
<evidence type="ECO:0000256" key="5">
    <source>
        <dbReference type="ARBA" id="ARBA00023211"/>
    </source>
</evidence>
<dbReference type="SMART" id="SM00835">
    <property type="entry name" value="Cupin_1"/>
    <property type="match status" value="1"/>
</dbReference>
<feature type="domain" description="Cupin type-1" evidence="7">
    <location>
        <begin position="76"/>
        <end position="244"/>
    </location>
</feature>
<organism evidence="8 9">
    <name type="scientific">Stachybotrys elegans</name>
    <dbReference type="NCBI Taxonomy" id="80388"/>
    <lineage>
        <taxon>Eukaryota</taxon>
        <taxon>Fungi</taxon>
        <taxon>Dikarya</taxon>
        <taxon>Ascomycota</taxon>
        <taxon>Pezizomycotina</taxon>
        <taxon>Sordariomycetes</taxon>
        <taxon>Hypocreomycetidae</taxon>
        <taxon>Hypocreales</taxon>
        <taxon>Stachybotryaceae</taxon>
        <taxon>Stachybotrys</taxon>
    </lineage>
</organism>
<dbReference type="SUPFAM" id="SSF51182">
    <property type="entry name" value="RmlC-like cupins"/>
    <property type="match status" value="1"/>
</dbReference>
<dbReference type="InterPro" id="IPR001929">
    <property type="entry name" value="Germin"/>
</dbReference>
<feature type="chain" id="PRO_5035462165" evidence="6">
    <location>
        <begin position="20"/>
        <end position="283"/>
    </location>
</feature>
<feature type="signal peptide" evidence="6">
    <location>
        <begin position="1"/>
        <end position="19"/>
    </location>
</feature>
<dbReference type="Pfam" id="PF00190">
    <property type="entry name" value="Cupin_1"/>
    <property type="match status" value="1"/>
</dbReference>
<evidence type="ECO:0000256" key="4">
    <source>
        <dbReference type="ARBA" id="ARBA00022723"/>
    </source>
</evidence>
<dbReference type="EMBL" id="JAGPNK010000019">
    <property type="protein sequence ID" value="KAH7305181.1"/>
    <property type="molecule type" value="Genomic_DNA"/>
</dbReference>
<dbReference type="GO" id="GO:0030145">
    <property type="term" value="F:manganese ion binding"/>
    <property type="evidence" value="ECO:0007669"/>
    <property type="project" value="InterPro"/>
</dbReference>
<proteinExistence type="inferred from homology"/>